<name>A0A2G1W6B8_9BACT</name>
<evidence type="ECO:0000313" key="2">
    <source>
        <dbReference type="Proteomes" id="UP000225740"/>
    </source>
</evidence>
<proteinExistence type="predicted"/>
<dbReference type="GeneID" id="90609435"/>
<keyword evidence="2" id="KW-1185">Reference proteome</keyword>
<organism evidence="1 2">
    <name type="scientific">Rhodopirellula bahusiensis</name>
    <dbReference type="NCBI Taxonomy" id="2014065"/>
    <lineage>
        <taxon>Bacteria</taxon>
        <taxon>Pseudomonadati</taxon>
        <taxon>Planctomycetota</taxon>
        <taxon>Planctomycetia</taxon>
        <taxon>Pirellulales</taxon>
        <taxon>Pirellulaceae</taxon>
        <taxon>Rhodopirellula</taxon>
    </lineage>
</organism>
<gene>
    <name evidence="1" type="ORF">CEE69_15240</name>
</gene>
<comment type="caution">
    <text evidence="1">The sequence shown here is derived from an EMBL/GenBank/DDBJ whole genome shotgun (WGS) entry which is preliminary data.</text>
</comment>
<dbReference type="EMBL" id="NIZW01000011">
    <property type="protein sequence ID" value="PHQ34370.1"/>
    <property type="molecule type" value="Genomic_DNA"/>
</dbReference>
<dbReference type="Proteomes" id="UP000225740">
    <property type="component" value="Unassembled WGS sequence"/>
</dbReference>
<accession>A0A2G1W6B8</accession>
<sequence length="114" mass="13161">MGGVEDPGRLAAFREALGEWNCGGFIVWKKRPSEWLEKNLEGYSTELVGKLMCDFELAGGEIDETVETRPDYKNMYEFHHDFRFEINGRKIYIETVLDITRTGPTITVVNMHDQ</sequence>
<evidence type="ECO:0000313" key="1">
    <source>
        <dbReference type="EMBL" id="PHQ34370.1"/>
    </source>
</evidence>
<protein>
    <submittedName>
        <fullName evidence="1">Uncharacterized protein</fullName>
    </submittedName>
</protein>
<dbReference type="RefSeq" id="WP_099261516.1">
    <property type="nucleotide sequence ID" value="NZ_NIZW01000011.1"/>
</dbReference>
<dbReference type="AlphaFoldDB" id="A0A2G1W6B8"/>
<reference evidence="1 2" key="1">
    <citation type="submission" date="2017-06" db="EMBL/GenBank/DDBJ databases">
        <title>Description of Rhodopirellula bahusiensis sp. nov.</title>
        <authorList>
            <person name="Kizina J."/>
            <person name="Harder J."/>
        </authorList>
    </citation>
    <scope>NUCLEOTIDE SEQUENCE [LARGE SCALE GENOMIC DNA]</scope>
    <source>
        <strain evidence="1 2">SWK21</strain>
    </source>
</reference>